<evidence type="ECO:0000313" key="3">
    <source>
        <dbReference type="Proteomes" id="UP000784294"/>
    </source>
</evidence>
<protein>
    <submittedName>
        <fullName evidence="2">Uncharacterized protein</fullName>
    </submittedName>
</protein>
<name>A0A3S5FBV0_9PLAT</name>
<comment type="caution">
    <text evidence="2">The sequence shown here is derived from an EMBL/GenBank/DDBJ whole genome shotgun (WGS) entry which is preliminary data.</text>
</comment>
<gene>
    <name evidence="2" type="ORF">PXEA_LOCUS1892</name>
</gene>
<dbReference type="EMBL" id="CAAALY010004002">
    <property type="protein sequence ID" value="VEL08452.1"/>
    <property type="molecule type" value="Genomic_DNA"/>
</dbReference>
<dbReference type="Proteomes" id="UP000784294">
    <property type="component" value="Unassembled WGS sequence"/>
</dbReference>
<sequence length="158" mass="17420">MALVEEKMQILNSGWSEIVLLEYLHCMLLHFHCPTPGSELSKVAAVLSSRPTKDSSNNTTASSNTNFSTTLVYTSTSVPDSATAESAGCTNDFVPESRRESNNFCLAECSAKPSSNPFFIAGDNSCRPSATERIWADKLEVILPFSYIWVFLVFFIMT</sequence>
<dbReference type="OrthoDB" id="5984981at2759"/>
<evidence type="ECO:0000313" key="2">
    <source>
        <dbReference type="EMBL" id="VEL08452.1"/>
    </source>
</evidence>
<accession>A0A3S5FBV0</accession>
<keyword evidence="1" id="KW-0812">Transmembrane</keyword>
<reference evidence="2" key="1">
    <citation type="submission" date="2018-11" db="EMBL/GenBank/DDBJ databases">
        <authorList>
            <consortium name="Pathogen Informatics"/>
        </authorList>
    </citation>
    <scope>NUCLEOTIDE SEQUENCE</scope>
</reference>
<proteinExistence type="predicted"/>
<feature type="transmembrane region" description="Helical" evidence="1">
    <location>
        <begin position="139"/>
        <end position="157"/>
    </location>
</feature>
<keyword evidence="3" id="KW-1185">Reference proteome</keyword>
<evidence type="ECO:0000256" key="1">
    <source>
        <dbReference type="SAM" id="Phobius"/>
    </source>
</evidence>
<dbReference type="AlphaFoldDB" id="A0A3S5FBV0"/>
<keyword evidence="1" id="KW-1133">Transmembrane helix</keyword>
<organism evidence="2 3">
    <name type="scientific">Protopolystoma xenopodis</name>
    <dbReference type="NCBI Taxonomy" id="117903"/>
    <lineage>
        <taxon>Eukaryota</taxon>
        <taxon>Metazoa</taxon>
        <taxon>Spiralia</taxon>
        <taxon>Lophotrochozoa</taxon>
        <taxon>Platyhelminthes</taxon>
        <taxon>Monogenea</taxon>
        <taxon>Polyopisthocotylea</taxon>
        <taxon>Polystomatidea</taxon>
        <taxon>Polystomatidae</taxon>
        <taxon>Protopolystoma</taxon>
    </lineage>
</organism>
<keyword evidence="1" id="KW-0472">Membrane</keyword>